<keyword evidence="2" id="KW-1185">Reference proteome</keyword>
<accession>A0ACC2K7C2</accession>
<evidence type="ECO:0000313" key="2">
    <source>
        <dbReference type="Proteomes" id="UP001234297"/>
    </source>
</evidence>
<dbReference type="EMBL" id="CM056812">
    <property type="protein sequence ID" value="KAJ8616999.1"/>
    <property type="molecule type" value="Genomic_DNA"/>
</dbReference>
<organism evidence="1 2">
    <name type="scientific">Persea americana</name>
    <name type="common">Avocado</name>
    <dbReference type="NCBI Taxonomy" id="3435"/>
    <lineage>
        <taxon>Eukaryota</taxon>
        <taxon>Viridiplantae</taxon>
        <taxon>Streptophyta</taxon>
        <taxon>Embryophyta</taxon>
        <taxon>Tracheophyta</taxon>
        <taxon>Spermatophyta</taxon>
        <taxon>Magnoliopsida</taxon>
        <taxon>Magnoliidae</taxon>
        <taxon>Laurales</taxon>
        <taxon>Lauraceae</taxon>
        <taxon>Persea</taxon>
    </lineage>
</organism>
<dbReference type="Proteomes" id="UP001234297">
    <property type="component" value="Chromosome 4"/>
</dbReference>
<comment type="caution">
    <text evidence="1">The sequence shown here is derived from an EMBL/GenBank/DDBJ whole genome shotgun (WGS) entry which is preliminary data.</text>
</comment>
<gene>
    <name evidence="1" type="ORF">MRB53_013185</name>
</gene>
<sequence>MSSVYELSASLRPRLRRCVSMGSEGGNGDWTVGKLKKCKSFPATRDTKSSNFSIQAKIKKFKTLKLVLYAAFQFLHTVGLENEDATTQETNINNGEERNTFVGLMSRDVPFDDGISNSDTDPTIPFYYMPWVMGAVIYLLGLLFLFHWIG</sequence>
<proteinExistence type="predicted"/>
<protein>
    <submittedName>
        <fullName evidence="1">Uncharacterized protein</fullName>
    </submittedName>
</protein>
<reference evidence="1 2" key="1">
    <citation type="journal article" date="2022" name="Hortic Res">
        <title>A haplotype resolved chromosomal level avocado genome allows analysis of novel avocado genes.</title>
        <authorList>
            <person name="Nath O."/>
            <person name="Fletcher S.J."/>
            <person name="Hayward A."/>
            <person name="Shaw L.M."/>
            <person name="Masouleh A.K."/>
            <person name="Furtado A."/>
            <person name="Henry R.J."/>
            <person name="Mitter N."/>
        </authorList>
    </citation>
    <scope>NUCLEOTIDE SEQUENCE [LARGE SCALE GENOMIC DNA]</scope>
    <source>
        <strain evidence="2">cv. Hass</strain>
    </source>
</reference>
<evidence type="ECO:0000313" key="1">
    <source>
        <dbReference type="EMBL" id="KAJ8616999.1"/>
    </source>
</evidence>
<name>A0ACC2K7C2_PERAE</name>